<dbReference type="AlphaFoldDB" id="A0A917VV59"/>
<evidence type="ECO:0000256" key="3">
    <source>
        <dbReference type="ARBA" id="ARBA00023163"/>
    </source>
</evidence>
<dbReference type="InterPro" id="IPR016032">
    <property type="entry name" value="Sig_transdc_resp-reg_C-effctor"/>
</dbReference>
<dbReference type="GO" id="GO:0006355">
    <property type="term" value="P:regulation of DNA-templated transcription"/>
    <property type="evidence" value="ECO:0007669"/>
    <property type="project" value="InterPro"/>
</dbReference>
<dbReference type="SUPFAM" id="SSF55781">
    <property type="entry name" value="GAF domain-like"/>
    <property type="match status" value="1"/>
</dbReference>
<dbReference type="PRINTS" id="PR00038">
    <property type="entry name" value="HTHLUXR"/>
</dbReference>
<dbReference type="Pfam" id="PF00196">
    <property type="entry name" value="GerE"/>
    <property type="match status" value="1"/>
</dbReference>
<feature type="domain" description="HTH luxR-type" evidence="4">
    <location>
        <begin position="219"/>
        <end position="284"/>
    </location>
</feature>
<dbReference type="InterPro" id="IPR029016">
    <property type="entry name" value="GAF-like_dom_sf"/>
</dbReference>
<sequence>MKVIEPKPDDFAVRAMRRFLSQLRTAGGEALGAVACREACEALGFTKAMFSRVSGASWTPEHVYMAPDLQDCFHELRRAVDGTPVPLLRAPREADLVRFRRPYLLGRRAYHRGAYRPLIDLSDPVAYAAAPIIANGRTVAILHVDRNREVVTDEDLRLLAMAARVSGLVIATEENLGYLARRRSTLAGLVEQLVDADTGDATMFRRGRPEQSPPGLGVALTATDPLTDREEDVLRLMAAGATNRQIATQLFISDGTVKAHVRQIFRKLAVESRAQAAAYYRHGRAGTTIRP</sequence>
<name>A0A917VV59_9NOCA</name>
<reference evidence="5" key="1">
    <citation type="journal article" date="2014" name="Int. J. Syst. Evol. Microbiol.">
        <title>Complete genome sequence of Corynebacterium casei LMG S-19264T (=DSM 44701T), isolated from a smear-ripened cheese.</title>
        <authorList>
            <consortium name="US DOE Joint Genome Institute (JGI-PGF)"/>
            <person name="Walter F."/>
            <person name="Albersmeier A."/>
            <person name="Kalinowski J."/>
            <person name="Ruckert C."/>
        </authorList>
    </citation>
    <scope>NUCLEOTIDE SEQUENCE</scope>
    <source>
        <strain evidence="5">CGMCC 4.3508</strain>
    </source>
</reference>
<dbReference type="Gene3D" id="3.30.450.40">
    <property type="match status" value="1"/>
</dbReference>
<dbReference type="RefSeq" id="WP_156426304.1">
    <property type="nucleotide sequence ID" value="NZ_BMMH01000006.1"/>
</dbReference>
<evidence type="ECO:0000256" key="1">
    <source>
        <dbReference type="ARBA" id="ARBA00023015"/>
    </source>
</evidence>
<dbReference type="InterPro" id="IPR003018">
    <property type="entry name" value="GAF"/>
</dbReference>
<proteinExistence type="predicted"/>
<dbReference type="Gene3D" id="1.10.10.10">
    <property type="entry name" value="Winged helix-like DNA-binding domain superfamily/Winged helix DNA-binding domain"/>
    <property type="match status" value="1"/>
</dbReference>
<evidence type="ECO:0000313" key="6">
    <source>
        <dbReference type="Proteomes" id="UP000638263"/>
    </source>
</evidence>
<keyword evidence="2" id="KW-0238">DNA-binding</keyword>
<dbReference type="PANTHER" id="PTHR44688:SF16">
    <property type="entry name" value="DNA-BINDING TRANSCRIPTIONAL ACTIVATOR DEVR_DOSR"/>
    <property type="match status" value="1"/>
</dbReference>
<dbReference type="PANTHER" id="PTHR44688">
    <property type="entry name" value="DNA-BINDING TRANSCRIPTIONAL ACTIVATOR DEVR_DOSR"/>
    <property type="match status" value="1"/>
</dbReference>
<dbReference type="InterPro" id="IPR000792">
    <property type="entry name" value="Tscrpt_reg_LuxR_C"/>
</dbReference>
<dbReference type="InterPro" id="IPR036388">
    <property type="entry name" value="WH-like_DNA-bd_sf"/>
</dbReference>
<keyword evidence="6" id="KW-1185">Reference proteome</keyword>
<evidence type="ECO:0000313" key="5">
    <source>
        <dbReference type="EMBL" id="GGL17152.1"/>
    </source>
</evidence>
<reference evidence="5" key="2">
    <citation type="submission" date="2020-09" db="EMBL/GenBank/DDBJ databases">
        <authorList>
            <person name="Sun Q."/>
            <person name="Zhou Y."/>
        </authorList>
    </citation>
    <scope>NUCLEOTIDE SEQUENCE</scope>
    <source>
        <strain evidence="5">CGMCC 4.3508</strain>
    </source>
</reference>
<dbReference type="PROSITE" id="PS50043">
    <property type="entry name" value="HTH_LUXR_2"/>
    <property type="match status" value="1"/>
</dbReference>
<protein>
    <recommendedName>
        <fullName evidence="4">HTH luxR-type domain-containing protein</fullName>
    </recommendedName>
</protein>
<dbReference type="Proteomes" id="UP000638263">
    <property type="component" value="Unassembled WGS sequence"/>
</dbReference>
<dbReference type="CDD" id="cd06170">
    <property type="entry name" value="LuxR_C_like"/>
    <property type="match status" value="1"/>
</dbReference>
<keyword evidence="3" id="KW-0804">Transcription</keyword>
<gene>
    <name evidence="5" type="ORF">GCM10011588_34790</name>
</gene>
<comment type="caution">
    <text evidence="5">The sequence shown here is derived from an EMBL/GenBank/DDBJ whole genome shotgun (WGS) entry which is preliminary data.</text>
</comment>
<keyword evidence="1" id="KW-0805">Transcription regulation</keyword>
<evidence type="ECO:0000256" key="2">
    <source>
        <dbReference type="ARBA" id="ARBA00023125"/>
    </source>
</evidence>
<evidence type="ECO:0000259" key="4">
    <source>
        <dbReference type="PROSITE" id="PS50043"/>
    </source>
</evidence>
<dbReference type="GO" id="GO:0003677">
    <property type="term" value="F:DNA binding"/>
    <property type="evidence" value="ECO:0007669"/>
    <property type="project" value="UniProtKB-KW"/>
</dbReference>
<organism evidence="5 6">
    <name type="scientific">Nocardia jinanensis</name>
    <dbReference type="NCBI Taxonomy" id="382504"/>
    <lineage>
        <taxon>Bacteria</taxon>
        <taxon>Bacillati</taxon>
        <taxon>Actinomycetota</taxon>
        <taxon>Actinomycetes</taxon>
        <taxon>Mycobacteriales</taxon>
        <taxon>Nocardiaceae</taxon>
        <taxon>Nocardia</taxon>
    </lineage>
</organism>
<accession>A0A917VV59</accession>
<dbReference type="Pfam" id="PF01590">
    <property type="entry name" value="GAF"/>
    <property type="match status" value="1"/>
</dbReference>
<dbReference type="SMART" id="SM00421">
    <property type="entry name" value="HTH_LUXR"/>
    <property type="match status" value="1"/>
</dbReference>
<dbReference type="SUPFAM" id="SSF46894">
    <property type="entry name" value="C-terminal effector domain of the bipartite response regulators"/>
    <property type="match status" value="1"/>
</dbReference>
<dbReference type="EMBL" id="BMMH01000006">
    <property type="protein sequence ID" value="GGL17152.1"/>
    <property type="molecule type" value="Genomic_DNA"/>
</dbReference>